<dbReference type="InterPro" id="IPR019734">
    <property type="entry name" value="TPR_rpt"/>
</dbReference>
<dbReference type="PROSITE" id="PS50005">
    <property type="entry name" value="TPR"/>
    <property type="match status" value="2"/>
</dbReference>
<dbReference type="Pfam" id="PF01841">
    <property type="entry name" value="Transglut_core"/>
    <property type="match status" value="1"/>
</dbReference>
<dbReference type="Pfam" id="PF13181">
    <property type="entry name" value="TPR_8"/>
    <property type="match status" value="1"/>
</dbReference>
<evidence type="ECO:0000259" key="5">
    <source>
        <dbReference type="Pfam" id="PF01841"/>
    </source>
</evidence>
<dbReference type="Proteomes" id="UP001597544">
    <property type="component" value="Unassembled WGS sequence"/>
</dbReference>
<dbReference type="SUPFAM" id="SSF54001">
    <property type="entry name" value="Cysteine proteinases"/>
    <property type="match status" value="1"/>
</dbReference>
<feature type="chain" id="PRO_5047069953" evidence="4">
    <location>
        <begin position="30"/>
        <end position="1256"/>
    </location>
</feature>
<protein>
    <submittedName>
        <fullName evidence="7">Tetratricopeptide repeat protein</fullName>
    </submittedName>
</protein>
<name>A0ABW5IGT3_9BACT</name>
<dbReference type="Gene3D" id="2.60.120.1130">
    <property type="match status" value="1"/>
</dbReference>
<feature type="domain" description="Transglutaminase-like" evidence="5">
    <location>
        <begin position="899"/>
        <end position="972"/>
    </location>
</feature>
<dbReference type="PANTHER" id="PTHR44943">
    <property type="entry name" value="CELLULOSE SYNTHASE OPERON PROTEIN C"/>
    <property type="match status" value="1"/>
</dbReference>
<dbReference type="InterPro" id="IPR024618">
    <property type="entry name" value="DUF3857"/>
</dbReference>
<comment type="caution">
    <text evidence="7">The sequence shown here is derived from an EMBL/GenBank/DDBJ whole genome shotgun (WGS) entry which is preliminary data.</text>
</comment>
<proteinExistence type="predicted"/>
<feature type="repeat" description="TPR" evidence="3">
    <location>
        <begin position="602"/>
        <end position="635"/>
    </location>
</feature>
<organism evidence="7 8">
    <name type="scientific">Pontibacter locisalis</name>
    <dbReference type="NCBI Taxonomy" id="1719035"/>
    <lineage>
        <taxon>Bacteria</taxon>
        <taxon>Pseudomonadati</taxon>
        <taxon>Bacteroidota</taxon>
        <taxon>Cytophagia</taxon>
        <taxon>Cytophagales</taxon>
        <taxon>Hymenobacteraceae</taxon>
        <taxon>Pontibacter</taxon>
    </lineage>
</organism>
<evidence type="ECO:0000256" key="4">
    <source>
        <dbReference type="SAM" id="SignalP"/>
    </source>
</evidence>
<keyword evidence="4" id="KW-0732">Signal</keyword>
<evidence type="ECO:0000313" key="8">
    <source>
        <dbReference type="Proteomes" id="UP001597544"/>
    </source>
</evidence>
<dbReference type="Gene3D" id="1.25.40.10">
    <property type="entry name" value="Tetratricopeptide repeat domain"/>
    <property type="match status" value="3"/>
</dbReference>
<gene>
    <name evidence="7" type="ORF">ACFSRY_00590</name>
</gene>
<keyword evidence="8" id="KW-1185">Reference proteome</keyword>
<keyword evidence="1" id="KW-0677">Repeat</keyword>
<dbReference type="Gene3D" id="2.60.40.3140">
    <property type="match status" value="1"/>
</dbReference>
<evidence type="ECO:0000313" key="7">
    <source>
        <dbReference type="EMBL" id="MFD2512346.1"/>
    </source>
</evidence>
<dbReference type="SUPFAM" id="SSF48452">
    <property type="entry name" value="TPR-like"/>
    <property type="match status" value="2"/>
</dbReference>
<dbReference type="EMBL" id="JBHULU010000001">
    <property type="protein sequence ID" value="MFD2512346.1"/>
    <property type="molecule type" value="Genomic_DNA"/>
</dbReference>
<accession>A0ABW5IGT3</accession>
<feature type="repeat" description="TPR" evidence="3">
    <location>
        <begin position="568"/>
        <end position="601"/>
    </location>
</feature>
<dbReference type="SMART" id="SM00028">
    <property type="entry name" value="TPR"/>
    <property type="match status" value="3"/>
</dbReference>
<dbReference type="InterPro" id="IPR051685">
    <property type="entry name" value="Ycf3/AcsC/BcsC/TPR_MFPF"/>
</dbReference>
<dbReference type="InterPro" id="IPR038765">
    <property type="entry name" value="Papain-like_cys_pep_sf"/>
</dbReference>
<dbReference type="Gene3D" id="3.10.620.30">
    <property type="match status" value="1"/>
</dbReference>
<dbReference type="InterPro" id="IPR002931">
    <property type="entry name" value="Transglutaminase-like"/>
</dbReference>
<keyword evidence="2 3" id="KW-0802">TPR repeat</keyword>
<dbReference type="PANTHER" id="PTHR44943:SF8">
    <property type="entry name" value="TPR REPEAT-CONTAINING PROTEIN MJ0263"/>
    <property type="match status" value="1"/>
</dbReference>
<dbReference type="InterPro" id="IPR011990">
    <property type="entry name" value="TPR-like_helical_dom_sf"/>
</dbReference>
<dbReference type="PROSITE" id="PS50293">
    <property type="entry name" value="TPR_REGION"/>
    <property type="match status" value="1"/>
</dbReference>
<sequence>MLKNLQAIRCVRLLLLVALCIPAKLLGQANPDLDAAWKSFYTNNRQEARTLFQKASKESSSKAEAQFGLSLLATVDKTHEEAFAAYVQFAEAHPNHQPYTVALWSTPSIMGGSGKKSSAQLKFLKGLIAEQKTDGTLRALAHSSLGDHYDLSNQLKEAEKEFSQIGALVDWQIVGEFENISASGFNKDYSPIHQADSKTAFRNKSGAAVYWFDLPAYRTNRWIDFNYHFFTHNSVIYAQTFVNSPSEQEVQLRVGVSGSLKAWINDALVMSEQEERNNDLDTYLAKVKLKKGYNRVLIQIAESYAGRSNFMARLTDGTGKPLSGLSFSKSAQSYSKEMSYQAVALPMFAEEYFEQLVKKEPTKVLNHLLLGQIYLRNEKKYEARKAFLAAQKLAPESSYIMTQLIDLYQRENNRTQLATALEWLKDNDPENPLSLNLLFNEEVKKENSQTATAILKQIESMNADKEDIYLKRLQLAYLDKKEKEIISIAEQAYAAYPENADFVKLKYLVEKSVKKNTSSSVNVLKSFLKNNNHFTSAELLAEDYFEKGKVSDGLKIYLSAIQNEPVSVGYQYKVGNIYASLQDYKKAEEAYHKALRLSPYDGDYYAQLAKTQQAMGKKEEAVSSYKKAISFNSTDFGSIKELRKLEDKKDVFDYFPAQDVYALYKAAPGSDAYPEDKALILHDEVQRVVYEGGASEEKRIYLMKILNARGIDDWKEYNIPYSNDQRLVIEKAEVIKANGTKVPAETNQNQVVFTNLEVGDGLHVTYRLQNFHQGRLASHFWDKYYFTHGMPYLTTRYSLLVSPKVKFQYKVNQQPIEPKVTKPDADFDLYVWEKEKVSALKYEDKMPVLADIGQTLYLSSLPDWNYVANWYSDLASAKAKGDYEVKEVVAELFKDKAGLSPEEKVKAIYDYIITNITYSSVSFRQSGLVPQKASVVLNTRMGDCKDVSTLFVAMCNEVGIKANLVLVNTRDNGLNDMELPSIEFNHCIARVDLAGKTHYLELTSNFLPFGSLYSDMLNSRILEISETSNPSLQLGYLNPQVRKANNISRDTKIKVEGKSLVISEENTNTASIAAYLKSRYRHLSSKEREKEILDGIKTIYPNVAMSKLVFTGLDGTEDTVTSSIEYTIDNVITEVGGMSLFALPWSSKASASDYVLNTDERSFPIDLSQNVYTDKDREVITIVLPANKKLVEVPKTVTYSCEYADYTLSCKLNGQTLQFVRELKYKQDVIPAKGVKAFGDFYKKVIEADSKQIALK</sequence>
<dbReference type="Pfam" id="PF13432">
    <property type="entry name" value="TPR_16"/>
    <property type="match status" value="2"/>
</dbReference>
<evidence type="ECO:0000256" key="1">
    <source>
        <dbReference type="ARBA" id="ARBA00022737"/>
    </source>
</evidence>
<reference evidence="8" key="1">
    <citation type="journal article" date="2019" name="Int. J. Syst. Evol. Microbiol.">
        <title>The Global Catalogue of Microorganisms (GCM) 10K type strain sequencing project: providing services to taxonomists for standard genome sequencing and annotation.</title>
        <authorList>
            <consortium name="The Broad Institute Genomics Platform"/>
            <consortium name="The Broad Institute Genome Sequencing Center for Infectious Disease"/>
            <person name="Wu L."/>
            <person name="Ma J."/>
        </authorList>
    </citation>
    <scope>NUCLEOTIDE SEQUENCE [LARGE SCALE GENOMIC DNA]</scope>
    <source>
        <strain evidence="8">KCTC 42498</strain>
    </source>
</reference>
<dbReference type="InterPro" id="IPR013105">
    <property type="entry name" value="TPR_2"/>
</dbReference>
<dbReference type="RefSeq" id="WP_377502259.1">
    <property type="nucleotide sequence ID" value="NZ_JBHULU010000001.1"/>
</dbReference>
<dbReference type="Pfam" id="PF12969">
    <property type="entry name" value="DUF3857"/>
    <property type="match status" value="1"/>
</dbReference>
<feature type="domain" description="DUF3857" evidence="6">
    <location>
        <begin position="695"/>
        <end position="839"/>
    </location>
</feature>
<evidence type="ECO:0000259" key="6">
    <source>
        <dbReference type="Pfam" id="PF12969"/>
    </source>
</evidence>
<evidence type="ECO:0000256" key="2">
    <source>
        <dbReference type="ARBA" id="ARBA00022803"/>
    </source>
</evidence>
<feature type="signal peptide" evidence="4">
    <location>
        <begin position="1"/>
        <end position="29"/>
    </location>
</feature>
<dbReference type="Pfam" id="PF07719">
    <property type="entry name" value="TPR_2"/>
    <property type="match status" value="1"/>
</dbReference>
<evidence type="ECO:0000256" key="3">
    <source>
        <dbReference type="PROSITE-ProRule" id="PRU00339"/>
    </source>
</evidence>